<organism evidence="2 3">
    <name type="scientific">Enhygromyxa salina</name>
    <dbReference type="NCBI Taxonomy" id="215803"/>
    <lineage>
        <taxon>Bacteria</taxon>
        <taxon>Pseudomonadati</taxon>
        <taxon>Myxococcota</taxon>
        <taxon>Polyangia</taxon>
        <taxon>Nannocystales</taxon>
        <taxon>Nannocystaceae</taxon>
        <taxon>Enhygromyxa</taxon>
    </lineage>
</organism>
<name>A0A2S9YH84_9BACT</name>
<keyword evidence="3" id="KW-1185">Reference proteome</keyword>
<proteinExistence type="predicted"/>
<evidence type="ECO:0000313" key="2">
    <source>
        <dbReference type="EMBL" id="PRQ04475.1"/>
    </source>
</evidence>
<dbReference type="OrthoDB" id="5520966at2"/>
<evidence type="ECO:0000313" key="3">
    <source>
        <dbReference type="Proteomes" id="UP000237968"/>
    </source>
</evidence>
<feature type="compositionally biased region" description="Acidic residues" evidence="1">
    <location>
        <begin position="119"/>
        <end position="184"/>
    </location>
</feature>
<accession>A0A2S9YH84</accession>
<sequence length="184" mass="18991">MSETAVRVDLRQATLSESAQLREADDSVFLSLDQPPPVRSLLRISDGDRQRAFEVGRVIEVVGDGEPERGCYGAFVELERLEDQVKVGSEHLQPGISGSGVPSPVVIMSTAEMMLGEAGSDEDEAAAAADEAESSSDEGESSDEAEGESSSDEGSSDEGGEGSSDEGDSGDAEGDSGDAEGESA</sequence>
<protein>
    <submittedName>
        <fullName evidence="2">Uncharacterized protein</fullName>
    </submittedName>
</protein>
<evidence type="ECO:0000256" key="1">
    <source>
        <dbReference type="SAM" id="MobiDB-lite"/>
    </source>
</evidence>
<reference evidence="2 3" key="1">
    <citation type="submission" date="2018-03" db="EMBL/GenBank/DDBJ databases">
        <title>Draft Genome Sequences of the Obligatory Marine Myxobacteria Enhygromyxa salina SWB005.</title>
        <authorList>
            <person name="Poehlein A."/>
            <person name="Moghaddam J.A."/>
            <person name="Harms H."/>
            <person name="Alanjari M."/>
            <person name="Koenig G.M."/>
            <person name="Daniel R."/>
            <person name="Schaeberle T.F."/>
        </authorList>
    </citation>
    <scope>NUCLEOTIDE SEQUENCE [LARGE SCALE GENOMIC DNA]</scope>
    <source>
        <strain evidence="2 3">SWB005</strain>
    </source>
</reference>
<dbReference type="Proteomes" id="UP000237968">
    <property type="component" value="Unassembled WGS sequence"/>
</dbReference>
<gene>
    <name evidence="2" type="ORF">ENSA5_07060</name>
</gene>
<feature type="region of interest" description="Disordered" evidence="1">
    <location>
        <begin position="118"/>
        <end position="184"/>
    </location>
</feature>
<dbReference type="AlphaFoldDB" id="A0A2S9YH84"/>
<dbReference type="EMBL" id="PVNK01000037">
    <property type="protein sequence ID" value="PRQ04475.1"/>
    <property type="molecule type" value="Genomic_DNA"/>
</dbReference>
<comment type="caution">
    <text evidence="2">The sequence shown here is derived from an EMBL/GenBank/DDBJ whole genome shotgun (WGS) entry which is preliminary data.</text>
</comment>
<dbReference type="RefSeq" id="WP_106390153.1">
    <property type="nucleotide sequence ID" value="NZ_PVNK01000037.1"/>
</dbReference>